<dbReference type="CDD" id="cd00043">
    <property type="entry name" value="CYCLIN_SF"/>
    <property type="match status" value="2"/>
</dbReference>
<evidence type="ECO:0000259" key="4">
    <source>
        <dbReference type="Pfam" id="PF08271"/>
    </source>
</evidence>
<keyword evidence="1" id="KW-0677">Repeat</keyword>
<organismHost>
    <name type="scientific">Saccharolobus solfataricus</name>
    <name type="common">Sulfolobus solfataricus</name>
    <dbReference type="NCBI Taxonomy" id="2287"/>
</organismHost>
<organism evidence="5 6">
    <name type="scientific">Saccharolobus solfataricus rod-shaped virus 1</name>
    <name type="common">SSRV1</name>
    <dbReference type="NCBI Taxonomy" id="2730619"/>
    <lineage>
        <taxon>Viruses</taxon>
        <taxon>Adnaviria</taxon>
        <taxon>Zilligvirae</taxon>
        <taxon>Taleaviricota</taxon>
        <taxon>Tokiviricetes</taxon>
        <taxon>Ligamenvirales</taxon>
        <taxon>Rudiviridae</taxon>
        <taxon>Hoswirudivirus</taxon>
        <taxon>Hoswirudivirus saccharolobi</taxon>
        <taxon>Hoswirudivirus SSRV1</taxon>
    </lineage>
</organism>
<keyword evidence="5" id="KW-0648">Protein biosynthesis</keyword>
<dbReference type="SUPFAM" id="SSF47954">
    <property type="entry name" value="Cyclin-like"/>
    <property type="match status" value="2"/>
</dbReference>
<dbReference type="PANTHER" id="PTHR11618:SF13">
    <property type="entry name" value="TRANSCRIPTION INITIATION FACTOR IIB"/>
    <property type="match status" value="1"/>
</dbReference>
<keyword evidence="5" id="KW-0396">Initiation factor</keyword>
<evidence type="ECO:0000256" key="2">
    <source>
        <dbReference type="ARBA" id="ARBA00023015"/>
    </source>
</evidence>
<dbReference type="Gene3D" id="1.10.472.10">
    <property type="entry name" value="Cyclin-like"/>
    <property type="match status" value="2"/>
</dbReference>
<dbReference type="Gene3D" id="2.20.25.10">
    <property type="match status" value="1"/>
</dbReference>
<dbReference type="Pfam" id="PF08271">
    <property type="entry name" value="Zn_Ribbon_TF"/>
    <property type="match status" value="1"/>
</dbReference>
<accession>A0A6M3VXQ0</accession>
<dbReference type="InterPro" id="IPR000812">
    <property type="entry name" value="TFIIB"/>
</dbReference>
<protein>
    <submittedName>
        <fullName evidence="5">Putative transcription initiation factor B</fullName>
    </submittedName>
</protein>
<reference evidence="5 6" key="1">
    <citation type="journal article" date="2020" name="ISME J.">
        <title>New virus isolates from Italian hydrothermal environments underscore the biogeographic pattern in archaeal virus communities.</title>
        <authorList>
            <person name="Baquero D.P."/>
            <person name="Contursi P."/>
            <person name="Piochi M."/>
            <person name="Bartolucci S."/>
            <person name="Liu Y."/>
            <person name="Cvirkaite-Krupovic V."/>
            <person name="Prangishvili D."/>
            <person name="Krupovic M."/>
        </authorList>
    </citation>
    <scope>NUCLEOTIDE SEQUENCE [LARGE SCALE GENOMIC DNA]</scope>
    <source>
        <strain evidence="5">149</strain>
    </source>
</reference>
<proteinExistence type="predicted"/>
<dbReference type="InterPro" id="IPR036915">
    <property type="entry name" value="Cyclin-like_sf"/>
</dbReference>
<dbReference type="GO" id="GO:0097550">
    <property type="term" value="C:transcription preinitiation complex"/>
    <property type="evidence" value="ECO:0007669"/>
    <property type="project" value="TreeGrafter"/>
</dbReference>
<dbReference type="InterPro" id="IPR013137">
    <property type="entry name" value="Znf_TFIIB"/>
</dbReference>
<evidence type="ECO:0000256" key="1">
    <source>
        <dbReference type="ARBA" id="ARBA00022737"/>
    </source>
</evidence>
<evidence type="ECO:0000256" key="3">
    <source>
        <dbReference type="ARBA" id="ARBA00023163"/>
    </source>
</evidence>
<evidence type="ECO:0000313" key="6">
    <source>
        <dbReference type="Proteomes" id="UP000503449"/>
    </source>
</evidence>
<sequence length="270" mass="31260">MSCPPDKIIFDAERGEYICTETGEVLEDRVVDEGIDWRAYNVEQFEDRARAKAINPNNFVNSGFLPTTAIKPKKMKKCAIYSNNKRILVHALRFLSSTVEKLNANDAIKQEAGRILQKLWKNKHLRYLGYEIIVLVSIYLAYRKLKIIMPFDEYYKKVDELFGIPKKEFVSMYFRILKEFDEKIPRFIIEDYIKECGVRLELPIEIIEKALNIAKEIEAQGKNPKTVACTILYYLAKQSGYLITQPMIEEKCGVTGAGLRKNAKILNLKM</sequence>
<dbReference type="GO" id="GO:0070897">
    <property type="term" value="P:transcription preinitiation complex assembly"/>
    <property type="evidence" value="ECO:0007669"/>
    <property type="project" value="InterPro"/>
</dbReference>
<keyword evidence="3" id="KW-0804">Transcription</keyword>
<keyword evidence="6" id="KW-1185">Reference proteome</keyword>
<dbReference type="Proteomes" id="UP000503449">
    <property type="component" value="Segment"/>
</dbReference>
<dbReference type="PRINTS" id="PR00685">
    <property type="entry name" value="TIFACTORIIB"/>
</dbReference>
<keyword evidence="2" id="KW-0805">Transcription regulation</keyword>
<feature type="domain" description="TFIIB-type" evidence="4">
    <location>
        <begin position="3"/>
        <end position="39"/>
    </location>
</feature>
<dbReference type="PANTHER" id="PTHR11618">
    <property type="entry name" value="TRANSCRIPTION INITIATION FACTOR IIB-RELATED"/>
    <property type="match status" value="1"/>
</dbReference>
<name>A0A6M3VXQ0_SSRV1</name>
<dbReference type="EMBL" id="MN876841">
    <property type="protein sequence ID" value="QJF12306.1"/>
    <property type="molecule type" value="Genomic_DNA"/>
</dbReference>
<dbReference type="SUPFAM" id="SSF57783">
    <property type="entry name" value="Zinc beta-ribbon"/>
    <property type="match status" value="1"/>
</dbReference>
<evidence type="ECO:0000313" key="5">
    <source>
        <dbReference type="EMBL" id="QJF12306.1"/>
    </source>
</evidence>
<gene>
    <name evidence="5" type="ORF">SSRV1_gp30</name>
</gene>